<gene>
    <name evidence="1" type="ORF">AB6A40_007103</name>
</gene>
<organism evidence="1 2">
    <name type="scientific">Gnathostoma spinigerum</name>
    <dbReference type="NCBI Taxonomy" id="75299"/>
    <lineage>
        <taxon>Eukaryota</taxon>
        <taxon>Metazoa</taxon>
        <taxon>Ecdysozoa</taxon>
        <taxon>Nematoda</taxon>
        <taxon>Chromadorea</taxon>
        <taxon>Rhabditida</taxon>
        <taxon>Spirurina</taxon>
        <taxon>Gnathostomatomorpha</taxon>
        <taxon>Gnathostomatoidea</taxon>
        <taxon>Gnathostomatidae</taxon>
        <taxon>Gnathostoma</taxon>
    </lineage>
</organism>
<evidence type="ECO:0000313" key="2">
    <source>
        <dbReference type="Proteomes" id="UP001608902"/>
    </source>
</evidence>
<evidence type="ECO:0000313" key="1">
    <source>
        <dbReference type="EMBL" id="MFH4980394.1"/>
    </source>
</evidence>
<dbReference type="AlphaFoldDB" id="A0ABD6EQD7"/>
<dbReference type="Proteomes" id="UP001608902">
    <property type="component" value="Unassembled WGS sequence"/>
</dbReference>
<name>A0ABD6EQD7_9BILA</name>
<reference evidence="1 2" key="1">
    <citation type="submission" date="2024-08" db="EMBL/GenBank/DDBJ databases">
        <title>Gnathostoma spinigerum genome.</title>
        <authorList>
            <person name="Gonzalez-Bertolin B."/>
            <person name="Monzon S."/>
            <person name="Zaballos A."/>
            <person name="Jimenez P."/>
            <person name="Dekumyoy P."/>
            <person name="Varona S."/>
            <person name="Cuesta I."/>
            <person name="Sumanam S."/>
            <person name="Adisakwattana P."/>
            <person name="Gasser R.B."/>
            <person name="Hernandez-Gonzalez A."/>
            <person name="Young N.D."/>
            <person name="Perteguer M.J."/>
        </authorList>
    </citation>
    <scope>NUCLEOTIDE SEQUENCE [LARGE SCALE GENOMIC DNA]</scope>
    <source>
        <strain evidence="1">AL3</strain>
        <tissue evidence="1">Liver</tissue>
    </source>
</reference>
<dbReference type="EMBL" id="JBGFUD010005492">
    <property type="protein sequence ID" value="MFH4980394.1"/>
    <property type="molecule type" value="Genomic_DNA"/>
</dbReference>
<keyword evidence="2" id="KW-1185">Reference proteome</keyword>
<protein>
    <submittedName>
        <fullName evidence="1">Uncharacterized protein</fullName>
    </submittedName>
</protein>
<sequence>MDIQRMEMVLHLAAYIATVNTASESHFERAESICLYFWASNERSEMLADLESEIVSTSLIILKRMFTKWSHPKKLLVTAASLCSSFYIYE</sequence>
<comment type="caution">
    <text evidence="1">The sequence shown here is derived from an EMBL/GenBank/DDBJ whole genome shotgun (WGS) entry which is preliminary data.</text>
</comment>
<proteinExistence type="predicted"/>
<accession>A0ABD6EQD7</accession>